<comment type="caution">
    <text evidence="1">The sequence shown here is derived from an EMBL/GenBank/DDBJ whole genome shotgun (WGS) entry which is preliminary data.</text>
</comment>
<proteinExistence type="predicted"/>
<reference evidence="1" key="1">
    <citation type="submission" date="2021-03" db="EMBL/GenBank/DDBJ databases">
        <authorList>
            <person name="Tagirdzhanova G."/>
        </authorList>
    </citation>
    <scope>NUCLEOTIDE SEQUENCE</scope>
</reference>
<dbReference type="EMBL" id="CAJPDR010000181">
    <property type="protein sequence ID" value="CAF9924095.1"/>
    <property type="molecule type" value="Genomic_DNA"/>
</dbReference>
<organism evidence="1 2">
    <name type="scientific">Alectoria fallacina</name>
    <dbReference type="NCBI Taxonomy" id="1903189"/>
    <lineage>
        <taxon>Eukaryota</taxon>
        <taxon>Fungi</taxon>
        <taxon>Dikarya</taxon>
        <taxon>Ascomycota</taxon>
        <taxon>Pezizomycotina</taxon>
        <taxon>Lecanoromycetes</taxon>
        <taxon>OSLEUM clade</taxon>
        <taxon>Lecanoromycetidae</taxon>
        <taxon>Lecanorales</taxon>
        <taxon>Lecanorineae</taxon>
        <taxon>Parmeliaceae</taxon>
        <taxon>Alectoria</taxon>
    </lineage>
</organism>
<dbReference type="Proteomes" id="UP000664203">
    <property type="component" value="Unassembled WGS sequence"/>
</dbReference>
<evidence type="ECO:0000313" key="2">
    <source>
        <dbReference type="Proteomes" id="UP000664203"/>
    </source>
</evidence>
<name>A0A8H3IQX9_9LECA</name>
<evidence type="ECO:0000313" key="1">
    <source>
        <dbReference type="EMBL" id="CAF9924095.1"/>
    </source>
</evidence>
<sequence length="179" mass="19644">MSLQIRSVSPNSTTIAKVGAYHTIKILHAGRLDQNRQTSNAAALPGGYPWSTTHESNSDLAIVTLIGTGYLAGERDAFDENVTAVANCAAVVKDSYGQVDLQEEYCQADEAEVRAQKGSRTPEHEHASLWNALDLPKLLSEIQGRLATGKRSNSQTQIEDKVHVQTFYDKIYRQEAIEA</sequence>
<gene>
    <name evidence="1" type="ORF">ALECFALPRED_002679</name>
</gene>
<dbReference type="AlphaFoldDB" id="A0A8H3IQX9"/>
<keyword evidence="2" id="KW-1185">Reference proteome</keyword>
<accession>A0A8H3IQX9</accession>
<protein>
    <submittedName>
        <fullName evidence="1">Uncharacterized protein</fullName>
    </submittedName>
</protein>